<organism evidence="1">
    <name type="scientific">Culicoides sonorensis</name>
    <name type="common">Biting midge</name>
    <dbReference type="NCBI Taxonomy" id="179676"/>
    <lineage>
        <taxon>Eukaryota</taxon>
        <taxon>Metazoa</taxon>
        <taxon>Ecdysozoa</taxon>
        <taxon>Arthropoda</taxon>
        <taxon>Hexapoda</taxon>
        <taxon>Insecta</taxon>
        <taxon>Pterygota</taxon>
        <taxon>Neoptera</taxon>
        <taxon>Endopterygota</taxon>
        <taxon>Diptera</taxon>
        <taxon>Nematocera</taxon>
        <taxon>Chironomoidea</taxon>
        <taxon>Ceratopogonidae</taxon>
        <taxon>Ceratopogoninae</taxon>
        <taxon>Culicoides</taxon>
        <taxon>Monoculicoides</taxon>
    </lineage>
</organism>
<gene>
    <name evidence="1" type="primary">CSON015428</name>
</gene>
<accession>A0A336LTZ7</accession>
<reference evidence="1" key="1">
    <citation type="submission" date="2018-07" db="EMBL/GenBank/DDBJ databases">
        <authorList>
            <person name="Quirk P.G."/>
            <person name="Krulwich T.A."/>
        </authorList>
    </citation>
    <scope>NUCLEOTIDE SEQUENCE</scope>
</reference>
<dbReference type="VEuPathDB" id="VectorBase:CSON015428"/>
<evidence type="ECO:0000313" key="1">
    <source>
        <dbReference type="EMBL" id="SSX19807.1"/>
    </source>
</evidence>
<proteinExistence type="predicted"/>
<sequence>MNFMLPVPDASVPAVEICSDKSAAGIIFSANVTRLSPTIGSLLTTLPTAQISLMICLAMPGLHNNNQRRGVIPLVLFWNLSGNIS</sequence>
<protein>
    <submittedName>
        <fullName evidence="1">CSON015428 protein</fullName>
    </submittedName>
</protein>
<name>A0A336LTZ7_CULSO</name>
<dbReference type="EMBL" id="UFQT01000097">
    <property type="protein sequence ID" value="SSX19807.1"/>
    <property type="molecule type" value="Genomic_DNA"/>
</dbReference>
<dbReference type="AlphaFoldDB" id="A0A336LTZ7"/>